<reference evidence="2 3" key="1">
    <citation type="submission" date="2024-02" db="EMBL/GenBank/DDBJ databases">
        <title>De novo assembly and annotation of 12 fungi associated with fruit tree decline syndrome in Ontario, Canada.</title>
        <authorList>
            <person name="Sulman M."/>
            <person name="Ellouze W."/>
            <person name="Ilyukhin E."/>
        </authorList>
    </citation>
    <scope>NUCLEOTIDE SEQUENCE [LARGE SCALE GENOMIC DNA]</scope>
    <source>
        <strain evidence="2 3">M11/M66-122</strain>
    </source>
</reference>
<dbReference type="Proteomes" id="UP001320420">
    <property type="component" value="Unassembled WGS sequence"/>
</dbReference>
<dbReference type="PANTHER" id="PTHR31285:SF0">
    <property type="entry name" value="NICOTINAMIDE MONONUCLEOTIDE ADENYLYLTRANSFERASE"/>
    <property type="match status" value="1"/>
</dbReference>
<dbReference type="GO" id="GO:0005634">
    <property type="term" value="C:nucleus"/>
    <property type="evidence" value="ECO:0007669"/>
    <property type="project" value="TreeGrafter"/>
</dbReference>
<protein>
    <recommendedName>
        <fullName evidence="4">Nicotinamide-nucleotide adenylyltransferase</fullName>
    </recommendedName>
</protein>
<dbReference type="GO" id="GO:0016887">
    <property type="term" value="F:ATP hydrolysis activity"/>
    <property type="evidence" value="ECO:0007669"/>
    <property type="project" value="TreeGrafter"/>
</dbReference>
<dbReference type="InterPro" id="IPR014729">
    <property type="entry name" value="Rossmann-like_a/b/a_fold"/>
</dbReference>
<gene>
    <name evidence="2" type="ORF">SLS62_005729</name>
</gene>
<name>A0AAN9YPK4_9PEZI</name>
<evidence type="ECO:0000313" key="3">
    <source>
        <dbReference type="Proteomes" id="UP001320420"/>
    </source>
</evidence>
<proteinExistence type="predicted"/>
<organism evidence="2 3">
    <name type="scientific">Diatrype stigma</name>
    <dbReference type="NCBI Taxonomy" id="117547"/>
    <lineage>
        <taxon>Eukaryota</taxon>
        <taxon>Fungi</taxon>
        <taxon>Dikarya</taxon>
        <taxon>Ascomycota</taxon>
        <taxon>Pezizomycotina</taxon>
        <taxon>Sordariomycetes</taxon>
        <taxon>Xylariomycetidae</taxon>
        <taxon>Xylariales</taxon>
        <taxon>Diatrypaceae</taxon>
        <taxon>Diatrype</taxon>
    </lineage>
</organism>
<evidence type="ECO:0000256" key="1">
    <source>
        <dbReference type="SAM" id="MobiDB-lite"/>
    </source>
</evidence>
<dbReference type="Gene3D" id="3.40.50.620">
    <property type="entry name" value="HUPs"/>
    <property type="match status" value="1"/>
</dbReference>
<dbReference type="SUPFAM" id="SSF52374">
    <property type="entry name" value="Nucleotidylyl transferase"/>
    <property type="match status" value="1"/>
</dbReference>
<feature type="region of interest" description="Disordered" evidence="1">
    <location>
        <begin position="145"/>
        <end position="165"/>
    </location>
</feature>
<feature type="region of interest" description="Disordered" evidence="1">
    <location>
        <begin position="89"/>
        <end position="113"/>
    </location>
</feature>
<feature type="compositionally biased region" description="Low complexity" evidence="1">
    <location>
        <begin position="89"/>
        <end position="107"/>
    </location>
</feature>
<dbReference type="EMBL" id="JAKJXP020000039">
    <property type="protein sequence ID" value="KAK7752391.1"/>
    <property type="molecule type" value="Genomic_DNA"/>
</dbReference>
<dbReference type="GO" id="GO:0000309">
    <property type="term" value="F:nicotinamide-nucleotide adenylyltransferase activity"/>
    <property type="evidence" value="ECO:0007669"/>
    <property type="project" value="TreeGrafter"/>
</dbReference>
<dbReference type="AlphaFoldDB" id="A0AAN9YPK4"/>
<evidence type="ECO:0008006" key="4">
    <source>
        <dbReference type="Google" id="ProtNLM"/>
    </source>
</evidence>
<comment type="caution">
    <text evidence="2">The sequence shown here is derived from an EMBL/GenBank/DDBJ whole genome shotgun (WGS) entry which is preliminary data.</text>
</comment>
<feature type="compositionally biased region" description="Pro residues" evidence="1">
    <location>
        <begin position="152"/>
        <end position="161"/>
    </location>
</feature>
<accession>A0AAN9YPK4</accession>
<keyword evidence="3" id="KW-1185">Reference proteome</keyword>
<evidence type="ECO:0000313" key="2">
    <source>
        <dbReference type="EMBL" id="KAK7752391.1"/>
    </source>
</evidence>
<dbReference type="PANTHER" id="PTHR31285">
    <property type="entry name" value="NICOTINAMIDE MONONUCLEOTIDE ADENYLYLTRANSFERASE"/>
    <property type="match status" value="1"/>
</dbReference>
<sequence length="401" mass="42825">MFRGRVQINKPKISQIQQGSSIYLSVASRLTRSCSALVMSAPNPNPPVSGAGAGAGNGEGLPENLLAFFTQGLESYQLSNTTFRVLCSLSPTTSSPSSSSSNELLLAPPAPPTSHPRRLLVLDSSFNPPTLAHLRMALSAAAETAEATVPAKSPPPSPSQPQPQSQRVLLLLATSNADKAPKPAAFPQRLAMMYIFAQDLLSAMAAPQSAEEAVQSGPASTAVDIAVTTEPYFHSKSRAIAESDFYQQSTAAAATATFEQVYLTGFDTLIRIFNPKYYPGTGTGTGGSAMAAALDPFFARSRLRVTMRTDADWGDAEAQRKYVDGLRGHGDGDGGLVGVGWRAEWAEKVEMVEAGRRVGEEAAIVSSTKVRDAVVSRDWSLLRTLVSERMIEWIRREGLYS</sequence>
<dbReference type="GO" id="GO:0005737">
    <property type="term" value="C:cytoplasm"/>
    <property type="evidence" value="ECO:0007669"/>
    <property type="project" value="TreeGrafter"/>
</dbReference>